<accession>A0A1V9X4Z7</accession>
<organism evidence="2 3">
    <name type="scientific">Tropilaelaps mercedesae</name>
    <dbReference type="NCBI Taxonomy" id="418985"/>
    <lineage>
        <taxon>Eukaryota</taxon>
        <taxon>Metazoa</taxon>
        <taxon>Ecdysozoa</taxon>
        <taxon>Arthropoda</taxon>
        <taxon>Chelicerata</taxon>
        <taxon>Arachnida</taxon>
        <taxon>Acari</taxon>
        <taxon>Parasitiformes</taxon>
        <taxon>Mesostigmata</taxon>
        <taxon>Gamasina</taxon>
        <taxon>Dermanyssoidea</taxon>
        <taxon>Laelapidae</taxon>
        <taxon>Tropilaelaps</taxon>
    </lineage>
</organism>
<feature type="region of interest" description="Disordered" evidence="1">
    <location>
        <begin position="207"/>
        <end position="241"/>
    </location>
</feature>
<evidence type="ECO:0000256" key="1">
    <source>
        <dbReference type="SAM" id="MobiDB-lite"/>
    </source>
</evidence>
<reference evidence="2 3" key="1">
    <citation type="journal article" date="2017" name="Gigascience">
        <title>Draft genome of the honey bee ectoparasitic mite, Tropilaelaps mercedesae, is shaped by the parasitic life history.</title>
        <authorList>
            <person name="Dong X."/>
            <person name="Armstrong S.D."/>
            <person name="Xia D."/>
            <person name="Makepeace B.L."/>
            <person name="Darby A.C."/>
            <person name="Kadowaki T."/>
        </authorList>
    </citation>
    <scope>NUCLEOTIDE SEQUENCE [LARGE SCALE GENOMIC DNA]</scope>
    <source>
        <strain evidence="2">Wuxi-XJTLU</strain>
    </source>
</reference>
<gene>
    <name evidence="2" type="ORF">BIW11_04518</name>
</gene>
<sequence>MTSRAGQHNRVMAQFVGMISWLAVMNSPVKGVFNRRDLLNLESIQISNALLQEFQDIDEVRIMEIPQSDSHAFMESSGPGRVRTFAGLVYRKPGKGLANSIQASAPPWHAQSLSKSIAQESKRQPFVTTSDQEQMMLVNLSAILGVPNLGIARVPLKILNSHKYQGRKWVAVPTARVQTKNNLAGFPISPPEMNSIDVQPAYTRYAHSQALQKPTSSSSANVNVSNIHATKTSTQSYTTNQ</sequence>
<feature type="non-terminal residue" evidence="2">
    <location>
        <position position="241"/>
    </location>
</feature>
<proteinExistence type="predicted"/>
<dbReference type="OrthoDB" id="10565338at2759"/>
<comment type="caution">
    <text evidence="2">The sequence shown here is derived from an EMBL/GenBank/DDBJ whole genome shotgun (WGS) entry which is preliminary data.</text>
</comment>
<protein>
    <submittedName>
        <fullName evidence="2">Uncharacterized protein</fullName>
    </submittedName>
</protein>
<dbReference type="AlphaFoldDB" id="A0A1V9X4Z7"/>
<feature type="compositionally biased region" description="Polar residues" evidence="1">
    <location>
        <begin position="227"/>
        <end position="241"/>
    </location>
</feature>
<evidence type="ECO:0000313" key="2">
    <source>
        <dbReference type="EMBL" id="OQR68655.1"/>
    </source>
</evidence>
<dbReference type="InParanoid" id="A0A1V9X4Z7"/>
<dbReference type="Proteomes" id="UP000192247">
    <property type="component" value="Unassembled WGS sequence"/>
</dbReference>
<feature type="compositionally biased region" description="Low complexity" evidence="1">
    <location>
        <begin position="216"/>
        <end position="226"/>
    </location>
</feature>
<keyword evidence="3" id="KW-1185">Reference proteome</keyword>
<name>A0A1V9X4Z7_9ACAR</name>
<dbReference type="EMBL" id="MNPL01023824">
    <property type="protein sequence ID" value="OQR68655.1"/>
    <property type="molecule type" value="Genomic_DNA"/>
</dbReference>
<evidence type="ECO:0000313" key="3">
    <source>
        <dbReference type="Proteomes" id="UP000192247"/>
    </source>
</evidence>